<sequence>MAKNPFPLGKAAMAKRNARHRRIQLMTYAHAAMMFRVPADHFGLWRTCRARACKRARRCAAKPVLGRADVEWPVPPCIDFSNVETARAVMRECTLHRSWNPPPPSAPQLPPPADDAPRAANAHAAALPEDAGCESAETITCADGPSAYGPPASGPRVR</sequence>
<reference evidence="2 3" key="1">
    <citation type="submission" date="2019-06" db="EMBL/GenBank/DDBJ databases">
        <authorList>
            <person name="Li M."/>
        </authorList>
    </citation>
    <scope>NUCLEOTIDE SEQUENCE [LARGE SCALE GENOMIC DNA]</scope>
    <source>
        <strain evidence="2 3">BGMRC6574</strain>
    </source>
</reference>
<protein>
    <submittedName>
        <fullName evidence="2">Uncharacterized protein</fullName>
    </submittedName>
</protein>
<gene>
    <name evidence="2" type="ORF">FJU11_00980</name>
</gene>
<dbReference type="RefSeq" id="WP_141165132.1">
    <property type="nucleotide sequence ID" value="NZ_VHLH01000001.1"/>
</dbReference>
<accession>A0A506UHQ0</accession>
<name>A0A506UHQ0_9HYPH</name>
<keyword evidence="3" id="KW-1185">Reference proteome</keyword>
<evidence type="ECO:0000256" key="1">
    <source>
        <dbReference type="SAM" id="MobiDB-lite"/>
    </source>
</evidence>
<dbReference type="Proteomes" id="UP000320314">
    <property type="component" value="Unassembled WGS sequence"/>
</dbReference>
<comment type="caution">
    <text evidence="2">The sequence shown here is derived from an EMBL/GenBank/DDBJ whole genome shotgun (WGS) entry which is preliminary data.</text>
</comment>
<proteinExistence type="predicted"/>
<feature type="compositionally biased region" description="Low complexity" evidence="1">
    <location>
        <begin position="118"/>
        <end position="130"/>
    </location>
</feature>
<evidence type="ECO:0000313" key="3">
    <source>
        <dbReference type="Proteomes" id="UP000320314"/>
    </source>
</evidence>
<dbReference type="AlphaFoldDB" id="A0A506UHQ0"/>
<feature type="region of interest" description="Disordered" evidence="1">
    <location>
        <begin position="96"/>
        <end position="131"/>
    </location>
</feature>
<feature type="compositionally biased region" description="Pro residues" evidence="1">
    <location>
        <begin position="100"/>
        <end position="114"/>
    </location>
</feature>
<dbReference type="EMBL" id="VHLH01000001">
    <property type="protein sequence ID" value="TPW32829.1"/>
    <property type="molecule type" value="Genomic_DNA"/>
</dbReference>
<organism evidence="2 3">
    <name type="scientific">Pararhizobium mangrovi</name>
    <dbReference type="NCBI Taxonomy" id="2590452"/>
    <lineage>
        <taxon>Bacteria</taxon>
        <taxon>Pseudomonadati</taxon>
        <taxon>Pseudomonadota</taxon>
        <taxon>Alphaproteobacteria</taxon>
        <taxon>Hyphomicrobiales</taxon>
        <taxon>Rhizobiaceae</taxon>
        <taxon>Rhizobium/Agrobacterium group</taxon>
        <taxon>Pararhizobium</taxon>
    </lineage>
</organism>
<evidence type="ECO:0000313" key="2">
    <source>
        <dbReference type="EMBL" id="TPW32829.1"/>
    </source>
</evidence>